<dbReference type="EMBL" id="MT497017">
    <property type="protein sequence ID" value="QLF85278.1"/>
    <property type="molecule type" value="Genomic_DNA"/>
</dbReference>
<evidence type="ECO:0000313" key="1">
    <source>
        <dbReference type="EMBL" id="QLF85278.1"/>
    </source>
</evidence>
<dbReference type="Proteomes" id="UP000510645">
    <property type="component" value="Segment"/>
</dbReference>
<sequence length="240" mass="27506">MINQVYTTVLAILNKDNRGYVSPLEFNLYSELAQMAIFEELFHKYSKAISKQNARMYHSEFSDIPKHIREAFDVFVSEADLSLDIPTSLYDYTASDFYKGIKLELAPSGAQFYNRIEVEEVSKLEITKLLKNNLITPTLEYPVYVGIDGKYRIFPIDNSIKVIGTYIRKPKVPKWTYLSVGGNPLFNASATDYQDFELPEQFFSDLVIKILGYCGIEIRENDVVQIAQAMETTSTNNEQL</sequence>
<organism evidence="1 2">
    <name type="scientific">Flavobacterium phage vB_FspP_elemoA_7-9A</name>
    <dbReference type="NCBI Taxonomy" id="2743781"/>
    <lineage>
        <taxon>Viruses</taxon>
        <taxon>Duplodnaviria</taxon>
        <taxon>Heunggongvirae</taxon>
        <taxon>Uroviricota</taxon>
        <taxon>Caudoviricetes</taxon>
        <taxon>Elemovirus</taxon>
        <taxon>Elemovirus elemoA</taxon>
    </lineage>
</organism>
<name>A0A7D5JMX1_9CAUD</name>
<proteinExistence type="predicted"/>
<keyword evidence="2" id="KW-1185">Reference proteome</keyword>
<evidence type="ECO:0000313" key="2">
    <source>
        <dbReference type="Proteomes" id="UP000510645"/>
    </source>
</evidence>
<reference evidence="1 2" key="1">
    <citation type="submission" date="2020-05" db="EMBL/GenBank/DDBJ databases">
        <title>Genomics and ecology of novel Flavobacterium phages from the Baltic Sea.</title>
        <authorList>
            <person name="Hoetzinger M."/>
            <person name="Nilsson E."/>
            <person name="Holmfeldt K."/>
        </authorList>
    </citation>
    <scope>NUCLEOTIDE SEQUENCE [LARGE SCALE GENOMIC DNA]</scope>
</reference>
<gene>
    <name evidence="1" type="ORF">elemo79Aphanotate_84</name>
</gene>
<accession>A0A7D5JMX1</accession>
<protein>
    <submittedName>
        <fullName evidence="1">Structural protein</fullName>
    </submittedName>
</protein>